<reference evidence="9" key="1">
    <citation type="journal article" date="2019" name="Int. J. Syst. Evol. Microbiol.">
        <title>The Global Catalogue of Microorganisms (GCM) 10K type strain sequencing project: providing services to taxonomists for standard genome sequencing and annotation.</title>
        <authorList>
            <consortium name="The Broad Institute Genomics Platform"/>
            <consortium name="The Broad Institute Genome Sequencing Center for Infectious Disease"/>
            <person name="Wu L."/>
            <person name="Ma J."/>
        </authorList>
    </citation>
    <scope>NUCLEOTIDE SEQUENCE [LARGE SCALE GENOMIC DNA]</scope>
    <source>
        <strain evidence="9">JCM 17316</strain>
    </source>
</reference>
<feature type="domain" description="Glucose-methanol-choline oxidoreductase N-terminal" evidence="7">
    <location>
        <begin position="247"/>
        <end position="261"/>
    </location>
</feature>
<gene>
    <name evidence="8" type="ORF">GCM10022416_21920</name>
</gene>
<comment type="similarity">
    <text evidence="2 5">Belongs to the GMC oxidoreductase family.</text>
</comment>
<dbReference type="PIRSF" id="PIRSF000137">
    <property type="entry name" value="Alcohol_oxidase"/>
    <property type="match status" value="1"/>
</dbReference>
<feature type="domain" description="Glucose-methanol-choline oxidoreductase N-terminal" evidence="6">
    <location>
        <begin position="85"/>
        <end position="108"/>
    </location>
</feature>
<evidence type="ECO:0000313" key="9">
    <source>
        <dbReference type="Proteomes" id="UP001500266"/>
    </source>
</evidence>
<protein>
    <submittedName>
        <fullName evidence="8">GMC family oxidoreductase N-terminal domain-containing protein</fullName>
    </submittedName>
</protein>
<dbReference type="PROSITE" id="PS00624">
    <property type="entry name" value="GMC_OXRED_2"/>
    <property type="match status" value="1"/>
</dbReference>
<dbReference type="PANTHER" id="PTHR11552:SF147">
    <property type="entry name" value="CHOLINE DEHYDROGENASE, MITOCHONDRIAL"/>
    <property type="match status" value="1"/>
</dbReference>
<dbReference type="RefSeq" id="WP_345020097.1">
    <property type="nucleotide sequence ID" value="NZ_BAABDO010000024.1"/>
</dbReference>
<evidence type="ECO:0000256" key="3">
    <source>
        <dbReference type="ARBA" id="ARBA00022630"/>
    </source>
</evidence>
<dbReference type="EMBL" id="BAABDO010000024">
    <property type="protein sequence ID" value="GAA4137425.1"/>
    <property type="molecule type" value="Genomic_DNA"/>
</dbReference>
<evidence type="ECO:0000256" key="2">
    <source>
        <dbReference type="ARBA" id="ARBA00010790"/>
    </source>
</evidence>
<dbReference type="InterPro" id="IPR007867">
    <property type="entry name" value="GMC_OxRtase_C"/>
</dbReference>
<keyword evidence="4 5" id="KW-0274">FAD</keyword>
<dbReference type="Pfam" id="PF00732">
    <property type="entry name" value="GMC_oxred_N"/>
    <property type="match status" value="1"/>
</dbReference>
<evidence type="ECO:0000259" key="7">
    <source>
        <dbReference type="PROSITE" id="PS00624"/>
    </source>
</evidence>
<dbReference type="Pfam" id="PF05199">
    <property type="entry name" value="GMC_oxred_C"/>
    <property type="match status" value="1"/>
</dbReference>
<proteinExistence type="inferred from homology"/>
<accession>A0ABP7YKH4</accession>
<dbReference type="PANTHER" id="PTHR11552">
    <property type="entry name" value="GLUCOSE-METHANOL-CHOLINE GMC OXIDOREDUCTASE"/>
    <property type="match status" value="1"/>
</dbReference>
<dbReference type="Gene3D" id="3.30.410.40">
    <property type="match status" value="1"/>
</dbReference>
<comment type="cofactor">
    <cofactor evidence="1">
        <name>FAD</name>
        <dbReference type="ChEBI" id="CHEBI:57692"/>
    </cofactor>
</comment>
<dbReference type="Gene3D" id="3.50.50.60">
    <property type="entry name" value="FAD/NAD(P)-binding domain"/>
    <property type="match status" value="1"/>
</dbReference>
<evidence type="ECO:0000313" key="8">
    <source>
        <dbReference type="EMBL" id="GAA4137425.1"/>
    </source>
</evidence>
<evidence type="ECO:0000256" key="1">
    <source>
        <dbReference type="ARBA" id="ARBA00001974"/>
    </source>
</evidence>
<sequence>MDSAVRAFDYVVVGGGAAGAVLANRLSVQSEARVLLMEAGPPCDTDARVADPERWATLQGTPLDWGLRTAPQPGLRNRELTVPQGRMLGGSTAMNAMLWLRGDRGDFDGWNVPGRSADDLWPLFARIETPDSTGSGLTLTRLTGGHPWSRALVQAARDAGHPVTSDFNLDGLRGAGYYTVSRRDGRRCSAWHGFLAPAADRPNLTVLTGAEAQRLVLRGDRVTGVEYSRDGAVHRVEVEQEVLLAAGAVGSPHLLHSSGVGPAGRLRELGLTPRIDLPGVGENLHDHIAVSITFTAAHKDPSDSRAGLGEAGLFVGDDTGARFHLWLGPSTSPDGRTFTLAAGLTRPASRGRLHRRPDGVPQPDPGYLTAASDLDDLVEAVSVIADLADEPALRALWDGPPPEVFKADAAAVAEYVRATAGSQAHLVGTCRMGTDEDAVVTPDLRVRGLANVRVADASVMPAITTGGPQATVYAIAEHAAGLVLGEHR</sequence>
<dbReference type="Proteomes" id="UP001500266">
    <property type="component" value="Unassembled WGS sequence"/>
</dbReference>
<keyword evidence="3 5" id="KW-0285">Flavoprotein</keyword>
<dbReference type="SUPFAM" id="SSF54373">
    <property type="entry name" value="FAD-linked reductases, C-terminal domain"/>
    <property type="match status" value="1"/>
</dbReference>
<comment type="caution">
    <text evidence="8">The sequence shown here is derived from an EMBL/GenBank/DDBJ whole genome shotgun (WGS) entry which is preliminary data.</text>
</comment>
<dbReference type="PROSITE" id="PS00623">
    <property type="entry name" value="GMC_OXRED_1"/>
    <property type="match status" value="1"/>
</dbReference>
<name>A0ABP7YKH4_9ACTN</name>
<evidence type="ECO:0000256" key="5">
    <source>
        <dbReference type="RuleBase" id="RU003968"/>
    </source>
</evidence>
<dbReference type="InterPro" id="IPR036188">
    <property type="entry name" value="FAD/NAD-bd_sf"/>
</dbReference>
<evidence type="ECO:0000256" key="4">
    <source>
        <dbReference type="ARBA" id="ARBA00022827"/>
    </source>
</evidence>
<organism evidence="8 9">
    <name type="scientific">Actinomadura keratinilytica</name>
    <dbReference type="NCBI Taxonomy" id="547461"/>
    <lineage>
        <taxon>Bacteria</taxon>
        <taxon>Bacillati</taxon>
        <taxon>Actinomycetota</taxon>
        <taxon>Actinomycetes</taxon>
        <taxon>Streptosporangiales</taxon>
        <taxon>Thermomonosporaceae</taxon>
        <taxon>Actinomadura</taxon>
    </lineage>
</organism>
<keyword evidence="9" id="KW-1185">Reference proteome</keyword>
<dbReference type="InterPro" id="IPR000172">
    <property type="entry name" value="GMC_OxRdtase_N"/>
</dbReference>
<evidence type="ECO:0000259" key="6">
    <source>
        <dbReference type="PROSITE" id="PS00623"/>
    </source>
</evidence>
<dbReference type="InterPro" id="IPR012132">
    <property type="entry name" value="GMC_OxRdtase"/>
</dbReference>
<dbReference type="SUPFAM" id="SSF51905">
    <property type="entry name" value="FAD/NAD(P)-binding domain"/>
    <property type="match status" value="1"/>
</dbReference>